<accession>A0AB39R2G9</accession>
<sequence length="237" mass="24076">MATATAAPAAFRAALRTQAAEPPAAGVPAWLWRLATAVHGELAPPAADAWANRLHALLGTATIPAGLRPVHVWQAETVLPLLADTADTAVPAALHRAAARGAPADRDTWRSALGPLLLRLHDAAYDRAGAYAEGHAGARDHALANGYATAEADAYGHEYARLSTEANARAFAEAHAAALGTALATAYAADDPVAYAATFPGAHLKAALRATAAAPGEAAPPRLLADGLLRALAACPP</sequence>
<protein>
    <recommendedName>
        <fullName evidence="2">SpcZ</fullName>
    </recommendedName>
</protein>
<evidence type="ECO:0000313" key="1">
    <source>
        <dbReference type="EMBL" id="XDQ48768.1"/>
    </source>
</evidence>
<dbReference type="RefSeq" id="WP_369227486.1">
    <property type="nucleotide sequence ID" value="NZ_CP163441.1"/>
</dbReference>
<organism evidence="1">
    <name type="scientific">Streptomyces sp. R39</name>
    <dbReference type="NCBI Taxonomy" id="3238631"/>
    <lineage>
        <taxon>Bacteria</taxon>
        <taxon>Bacillati</taxon>
        <taxon>Actinomycetota</taxon>
        <taxon>Actinomycetes</taxon>
        <taxon>Kitasatosporales</taxon>
        <taxon>Streptomycetaceae</taxon>
        <taxon>Streptomyces</taxon>
    </lineage>
</organism>
<reference evidence="1" key="1">
    <citation type="submission" date="2024-07" db="EMBL/GenBank/DDBJ databases">
        <authorList>
            <person name="Yu S.T."/>
        </authorList>
    </citation>
    <scope>NUCLEOTIDE SEQUENCE</scope>
    <source>
        <strain evidence="1">R39</strain>
    </source>
</reference>
<gene>
    <name evidence="1" type="ORF">AB5J52_44525</name>
</gene>
<evidence type="ECO:0008006" key="2">
    <source>
        <dbReference type="Google" id="ProtNLM"/>
    </source>
</evidence>
<name>A0AB39R2G9_9ACTN</name>
<dbReference type="AlphaFoldDB" id="A0AB39R2G9"/>
<dbReference type="EMBL" id="CP163441">
    <property type="protein sequence ID" value="XDQ48768.1"/>
    <property type="molecule type" value="Genomic_DNA"/>
</dbReference>
<proteinExistence type="predicted"/>